<protein>
    <submittedName>
        <fullName evidence="9">Aminoglycoside 3'-phosphotransferase</fullName>
    </submittedName>
</protein>
<sequence>MTPTDLAGPADGGTAVPEAIAAFAAGAAVTPVWRNVVGGLTFRIARGTHPGGAVFVKWNPAGSGESLADEERRLRWLQDRFPAPRVVASGADAAGEWLATGAIHALSAVSPAWVSRPDAAARAMGEGLRLLHESLDPAACPFDWSVPRRLEAARASGSPVPRSLHEPPAIDRLVVCHGDPCAPNTLIDDDGSFAAIVDVARLGTADRWADLAVASWSLEWNFGAGREQAFFDSYGVAPDPERIDYYRRLWDAT</sequence>
<evidence type="ECO:0000313" key="10">
    <source>
        <dbReference type="Proteomes" id="UP001501746"/>
    </source>
</evidence>
<dbReference type="RefSeq" id="WP_157427784.1">
    <property type="nucleotide sequence ID" value="NZ_BAAANK010000004.1"/>
</dbReference>
<dbReference type="CDD" id="cd05150">
    <property type="entry name" value="APH"/>
    <property type="match status" value="1"/>
</dbReference>
<dbReference type="Gene3D" id="3.30.200.20">
    <property type="entry name" value="Phosphorylase Kinase, domain 1"/>
    <property type="match status" value="1"/>
</dbReference>
<evidence type="ECO:0000256" key="7">
    <source>
        <dbReference type="PIRNR" id="PIRNR000706"/>
    </source>
</evidence>
<accession>A0ABN2MN44</accession>
<keyword evidence="5 7" id="KW-0067">ATP-binding</keyword>
<dbReference type="Gene3D" id="3.90.1200.10">
    <property type="match status" value="1"/>
</dbReference>
<comment type="similarity">
    <text evidence="1 7">Belongs to the aminoglycoside phosphotransferase family.</text>
</comment>
<feature type="domain" description="Aminoglycoside phosphotransferase" evidence="8">
    <location>
        <begin position="36"/>
        <end position="244"/>
    </location>
</feature>
<keyword evidence="6 7" id="KW-0046">Antibiotic resistance</keyword>
<evidence type="ECO:0000259" key="8">
    <source>
        <dbReference type="Pfam" id="PF01636"/>
    </source>
</evidence>
<evidence type="ECO:0000256" key="5">
    <source>
        <dbReference type="ARBA" id="ARBA00022840"/>
    </source>
</evidence>
<evidence type="ECO:0000256" key="1">
    <source>
        <dbReference type="ARBA" id="ARBA00006219"/>
    </source>
</evidence>
<keyword evidence="4 7" id="KW-0418">Kinase</keyword>
<dbReference type="PIRSF" id="PIRSF000706">
    <property type="entry name" value="Kanamycin_kin"/>
    <property type="match status" value="1"/>
</dbReference>
<evidence type="ECO:0000256" key="4">
    <source>
        <dbReference type="ARBA" id="ARBA00022777"/>
    </source>
</evidence>
<keyword evidence="10" id="KW-1185">Reference proteome</keyword>
<dbReference type="EMBL" id="BAAANK010000004">
    <property type="protein sequence ID" value="GAA1832359.1"/>
    <property type="molecule type" value="Genomic_DNA"/>
</dbReference>
<dbReference type="InterPro" id="IPR024165">
    <property type="entry name" value="Kan/Strep_kinase"/>
</dbReference>
<dbReference type="InterPro" id="IPR011009">
    <property type="entry name" value="Kinase-like_dom_sf"/>
</dbReference>
<evidence type="ECO:0000256" key="6">
    <source>
        <dbReference type="ARBA" id="ARBA00023251"/>
    </source>
</evidence>
<dbReference type="SUPFAM" id="SSF56112">
    <property type="entry name" value="Protein kinase-like (PK-like)"/>
    <property type="match status" value="1"/>
</dbReference>
<keyword evidence="3 7" id="KW-0547">Nucleotide-binding</keyword>
<name>A0ABN2MN44_9MICO</name>
<dbReference type="Proteomes" id="UP001501746">
    <property type="component" value="Unassembled WGS sequence"/>
</dbReference>
<evidence type="ECO:0000256" key="3">
    <source>
        <dbReference type="ARBA" id="ARBA00022741"/>
    </source>
</evidence>
<organism evidence="9 10">
    <name type="scientific">Agromyces salentinus</name>
    <dbReference type="NCBI Taxonomy" id="269421"/>
    <lineage>
        <taxon>Bacteria</taxon>
        <taxon>Bacillati</taxon>
        <taxon>Actinomycetota</taxon>
        <taxon>Actinomycetes</taxon>
        <taxon>Micrococcales</taxon>
        <taxon>Microbacteriaceae</taxon>
        <taxon>Agromyces</taxon>
    </lineage>
</organism>
<dbReference type="Pfam" id="PF01636">
    <property type="entry name" value="APH"/>
    <property type="match status" value="1"/>
</dbReference>
<keyword evidence="2 7" id="KW-0808">Transferase</keyword>
<dbReference type="InterPro" id="IPR002575">
    <property type="entry name" value="Aminoglycoside_PTrfase"/>
</dbReference>
<reference evidence="9 10" key="1">
    <citation type="journal article" date="2019" name="Int. J. Syst. Evol. Microbiol.">
        <title>The Global Catalogue of Microorganisms (GCM) 10K type strain sequencing project: providing services to taxonomists for standard genome sequencing and annotation.</title>
        <authorList>
            <consortium name="The Broad Institute Genomics Platform"/>
            <consortium name="The Broad Institute Genome Sequencing Center for Infectious Disease"/>
            <person name="Wu L."/>
            <person name="Ma J."/>
        </authorList>
    </citation>
    <scope>NUCLEOTIDE SEQUENCE [LARGE SCALE GENOMIC DNA]</scope>
    <source>
        <strain evidence="9 10">JCM 14323</strain>
    </source>
</reference>
<evidence type="ECO:0000313" key="9">
    <source>
        <dbReference type="EMBL" id="GAA1832359.1"/>
    </source>
</evidence>
<proteinExistence type="inferred from homology"/>
<comment type="caution">
    <text evidence="9">The sequence shown here is derived from an EMBL/GenBank/DDBJ whole genome shotgun (WGS) entry which is preliminary data.</text>
</comment>
<gene>
    <name evidence="9" type="ORF">GCM10009750_15540</name>
</gene>
<evidence type="ECO:0000256" key="2">
    <source>
        <dbReference type="ARBA" id="ARBA00022679"/>
    </source>
</evidence>